<organism evidence="2 3">
    <name type="scientific">Trichonephila inaurata madagascariensis</name>
    <dbReference type="NCBI Taxonomy" id="2747483"/>
    <lineage>
        <taxon>Eukaryota</taxon>
        <taxon>Metazoa</taxon>
        <taxon>Ecdysozoa</taxon>
        <taxon>Arthropoda</taxon>
        <taxon>Chelicerata</taxon>
        <taxon>Arachnida</taxon>
        <taxon>Araneae</taxon>
        <taxon>Araneomorphae</taxon>
        <taxon>Entelegynae</taxon>
        <taxon>Araneoidea</taxon>
        <taxon>Nephilidae</taxon>
        <taxon>Trichonephila</taxon>
        <taxon>Trichonephila inaurata</taxon>
    </lineage>
</organism>
<name>A0A8X6M5U7_9ARAC</name>
<comment type="caution">
    <text evidence="2">The sequence shown here is derived from an EMBL/GenBank/DDBJ whole genome shotgun (WGS) entry which is preliminary data.</text>
</comment>
<dbReference type="Proteomes" id="UP000886998">
    <property type="component" value="Unassembled WGS sequence"/>
</dbReference>
<feature type="compositionally biased region" description="Low complexity" evidence="1">
    <location>
        <begin position="60"/>
        <end position="70"/>
    </location>
</feature>
<keyword evidence="3" id="KW-1185">Reference proteome</keyword>
<reference evidence="2" key="1">
    <citation type="submission" date="2020-08" db="EMBL/GenBank/DDBJ databases">
        <title>Multicomponent nature underlies the extraordinary mechanical properties of spider dragline silk.</title>
        <authorList>
            <person name="Kono N."/>
            <person name="Nakamura H."/>
            <person name="Mori M."/>
            <person name="Yoshida Y."/>
            <person name="Ohtoshi R."/>
            <person name="Malay A.D."/>
            <person name="Moran D.A.P."/>
            <person name="Tomita M."/>
            <person name="Numata K."/>
            <person name="Arakawa K."/>
        </authorList>
    </citation>
    <scope>NUCLEOTIDE SEQUENCE</scope>
</reference>
<sequence length="70" mass="7970">MEHSTRGKWCQPQVLTVIIRLLRSLMRAGWLEMKMPECLLTPSGLGFMPDTTTKDTMAQTHGTHTTTLWP</sequence>
<evidence type="ECO:0000313" key="3">
    <source>
        <dbReference type="Proteomes" id="UP000886998"/>
    </source>
</evidence>
<evidence type="ECO:0000313" key="2">
    <source>
        <dbReference type="EMBL" id="GFS30249.1"/>
    </source>
</evidence>
<dbReference type="AlphaFoldDB" id="A0A8X6M5U7"/>
<evidence type="ECO:0000256" key="1">
    <source>
        <dbReference type="SAM" id="MobiDB-lite"/>
    </source>
</evidence>
<feature type="compositionally biased region" description="Polar residues" evidence="1">
    <location>
        <begin position="50"/>
        <end position="59"/>
    </location>
</feature>
<protein>
    <submittedName>
        <fullName evidence="2">Uncharacterized protein</fullName>
    </submittedName>
</protein>
<proteinExistence type="predicted"/>
<feature type="region of interest" description="Disordered" evidence="1">
    <location>
        <begin position="50"/>
        <end position="70"/>
    </location>
</feature>
<gene>
    <name evidence="2" type="ORF">TNIN_76491</name>
</gene>
<accession>A0A8X6M5U7</accession>
<dbReference type="EMBL" id="BMAV01024111">
    <property type="protein sequence ID" value="GFS30249.1"/>
    <property type="molecule type" value="Genomic_DNA"/>
</dbReference>